<sequence>MAKTTTVSDIPIGVRLKQLYELQMIDSEIDQIKVVKGELPMIVSDLEDEIMGLNTRVSKLQDTITDMEKESSVHKINIKQSEDAIKKYEKQLDGVKNNREYDALNKEINLQRLEIQLSEKKMREFVDQVKAKKVTLDSVKERQVAKQAELEEKKLELAKIIEKTDKDESTLTIKSDKCRKKIETRLLHAYDTIRKRYRNGLAIVMVKRSACGGCFNQIPPQVQLEIAMHKKIIACEHCGRVLVDDLIQEVEA</sequence>
<proteinExistence type="predicted"/>
<dbReference type="Gene3D" id="1.10.287.1490">
    <property type="match status" value="1"/>
</dbReference>
<dbReference type="Pfam" id="PF02591">
    <property type="entry name" value="Zn_ribbon_9"/>
    <property type="match status" value="1"/>
</dbReference>
<evidence type="ECO:0000259" key="2">
    <source>
        <dbReference type="Pfam" id="PF02591"/>
    </source>
</evidence>
<feature type="coiled-coil region" evidence="1">
    <location>
        <begin position="43"/>
        <end position="156"/>
    </location>
</feature>
<dbReference type="InterPro" id="IPR052376">
    <property type="entry name" value="Oxidative_Scav/Glycosyltrans"/>
</dbReference>
<dbReference type="EMBL" id="JADKFW010000004">
    <property type="protein sequence ID" value="MBK9716254.1"/>
    <property type="molecule type" value="Genomic_DNA"/>
</dbReference>
<gene>
    <name evidence="4" type="ORF">IPO85_01780</name>
</gene>
<dbReference type="PANTHER" id="PTHR39082:SF1">
    <property type="entry name" value="SCAVENGER RECEPTOR CLASS A MEMBER 3"/>
    <property type="match status" value="1"/>
</dbReference>
<dbReference type="InterPro" id="IPR003743">
    <property type="entry name" value="Zf-RING_7"/>
</dbReference>
<evidence type="ECO:0000256" key="1">
    <source>
        <dbReference type="SAM" id="Coils"/>
    </source>
</evidence>
<evidence type="ECO:0008006" key="6">
    <source>
        <dbReference type="Google" id="ProtNLM"/>
    </source>
</evidence>
<keyword evidence="1" id="KW-0175">Coiled coil</keyword>
<comment type="caution">
    <text evidence="4">The sequence shown here is derived from an EMBL/GenBank/DDBJ whole genome shotgun (WGS) entry which is preliminary data.</text>
</comment>
<feature type="domain" description="CT398-like coiled coil hairpin" evidence="3">
    <location>
        <begin position="22"/>
        <end position="197"/>
    </location>
</feature>
<dbReference type="PANTHER" id="PTHR39082">
    <property type="entry name" value="PHOSPHOLIPASE C-BETA-2-RELATED"/>
    <property type="match status" value="1"/>
</dbReference>
<organism evidence="4 5">
    <name type="scientific">Candidatus Defluviibacterium haderslevense</name>
    <dbReference type="NCBI Taxonomy" id="2981993"/>
    <lineage>
        <taxon>Bacteria</taxon>
        <taxon>Pseudomonadati</taxon>
        <taxon>Bacteroidota</taxon>
        <taxon>Saprospiria</taxon>
        <taxon>Saprospirales</taxon>
        <taxon>Saprospiraceae</taxon>
        <taxon>Candidatus Defluviibacterium</taxon>
    </lineage>
</organism>
<accession>A0A9D7S7I9</accession>
<dbReference type="AlphaFoldDB" id="A0A9D7S7I9"/>
<evidence type="ECO:0000313" key="5">
    <source>
        <dbReference type="Proteomes" id="UP000808349"/>
    </source>
</evidence>
<feature type="domain" description="C4-type zinc ribbon" evidence="2">
    <location>
        <begin position="210"/>
        <end position="242"/>
    </location>
</feature>
<protein>
    <recommendedName>
        <fullName evidence="6">C4-type zinc ribbon domain-containing protein</fullName>
    </recommendedName>
</protein>
<evidence type="ECO:0000259" key="3">
    <source>
        <dbReference type="Pfam" id="PF24481"/>
    </source>
</evidence>
<dbReference type="Proteomes" id="UP000808349">
    <property type="component" value="Unassembled WGS sequence"/>
</dbReference>
<dbReference type="Pfam" id="PF24481">
    <property type="entry name" value="CT398_CC"/>
    <property type="match status" value="1"/>
</dbReference>
<reference evidence="4 5" key="1">
    <citation type="submission" date="2020-10" db="EMBL/GenBank/DDBJ databases">
        <title>Connecting structure to function with the recovery of over 1000 high-quality activated sludge metagenome-assembled genomes encoding full-length rRNA genes using long-read sequencing.</title>
        <authorList>
            <person name="Singleton C.M."/>
            <person name="Petriglieri F."/>
            <person name="Kristensen J.M."/>
            <person name="Kirkegaard R.H."/>
            <person name="Michaelsen T.Y."/>
            <person name="Andersen M.H."/>
            <person name="Karst S.M."/>
            <person name="Dueholm M.S."/>
            <person name="Nielsen P.H."/>
            <person name="Albertsen M."/>
        </authorList>
    </citation>
    <scope>NUCLEOTIDE SEQUENCE [LARGE SCALE GENOMIC DNA]</scope>
    <source>
        <strain evidence="4">Ribe_18-Q3-R11-54_BAT3C.373</strain>
    </source>
</reference>
<name>A0A9D7S7I9_9BACT</name>
<evidence type="ECO:0000313" key="4">
    <source>
        <dbReference type="EMBL" id="MBK9716254.1"/>
    </source>
</evidence>
<dbReference type="InterPro" id="IPR056003">
    <property type="entry name" value="CT398_CC_hairpin"/>
</dbReference>